<dbReference type="SUPFAM" id="SSF48317">
    <property type="entry name" value="Acid phosphatase/Vanadium-dependent haloperoxidase"/>
    <property type="match status" value="1"/>
</dbReference>
<dbReference type="RefSeq" id="WP_366295665.1">
    <property type="nucleotide sequence ID" value="NZ_CP159992.1"/>
</dbReference>
<protein>
    <submittedName>
        <fullName evidence="3">Phosphatase PAP2 family protein</fullName>
    </submittedName>
</protein>
<sequence>MQYETGFIARLVQFVYSTDQPYNCFPSIHVLTSYLMLRGGRVFNPTIRVYIASISLLIIISTVLVKQHVAADILGGILVGELCFRLAKLAVLRKKVILLNPE</sequence>
<dbReference type="EMBL" id="CP159992">
    <property type="protein sequence ID" value="XCP97106.1"/>
    <property type="molecule type" value="Genomic_DNA"/>
</dbReference>
<proteinExistence type="predicted"/>
<gene>
    <name evidence="3" type="ORF">ABXS70_10575</name>
</gene>
<feature type="transmembrane region" description="Helical" evidence="1">
    <location>
        <begin position="49"/>
        <end position="67"/>
    </location>
</feature>
<organism evidence="3">
    <name type="scientific">Paenibacillus sp. AN1007</name>
    <dbReference type="NCBI Taxonomy" id="3151385"/>
    <lineage>
        <taxon>Bacteria</taxon>
        <taxon>Bacillati</taxon>
        <taxon>Bacillota</taxon>
        <taxon>Bacilli</taxon>
        <taxon>Bacillales</taxon>
        <taxon>Paenibacillaceae</taxon>
        <taxon>Paenibacillus</taxon>
    </lineage>
</organism>
<accession>A0AAU8NKR4</accession>
<name>A0AAU8NKR4_9BACL</name>
<dbReference type="InterPro" id="IPR000326">
    <property type="entry name" value="PAP2/HPO"/>
</dbReference>
<dbReference type="AlphaFoldDB" id="A0AAU8NKR4"/>
<dbReference type="Pfam" id="PF01569">
    <property type="entry name" value="PAP2"/>
    <property type="match status" value="1"/>
</dbReference>
<keyword evidence="1" id="KW-1133">Transmembrane helix</keyword>
<evidence type="ECO:0000313" key="3">
    <source>
        <dbReference type="EMBL" id="XCP97106.1"/>
    </source>
</evidence>
<dbReference type="InterPro" id="IPR036938">
    <property type="entry name" value="PAP2/HPO_sf"/>
</dbReference>
<reference evidence="3" key="1">
    <citation type="submission" date="2024-05" db="EMBL/GenBank/DDBJ databases">
        <title>Draft genome assemblies of 36 bacteria isolated from hibernating arctic ground squirrels.</title>
        <authorList>
            <person name="McKee H."/>
            <person name="Mullen L."/>
            <person name="Drown D.M."/>
            <person name="Duddleston K.N."/>
        </authorList>
    </citation>
    <scope>NUCLEOTIDE SEQUENCE</scope>
    <source>
        <strain evidence="3">AN1007</strain>
    </source>
</reference>
<feature type="domain" description="Phosphatidic acid phosphatase type 2/haloperoxidase" evidence="2">
    <location>
        <begin position="19"/>
        <end position="91"/>
    </location>
</feature>
<keyword evidence="1" id="KW-0812">Transmembrane</keyword>
<keyword evidence="1" id="KW-0472">Membrane</keyword>
<evidence type="ECO:0000256" key="1">
    <source>
        <dbReference type="SAM" id="Phobius"/>
    </source>
</evidence>
<evidence type="ECO:0000259" key="2">
    <source>
        <dbReference type="Pfam" id="PF01569"/>
    </source>
</evidence>